<evidence type="ECO:0000313" key="1">
    <source>
        <dbReference type="EMBL" id="EHQ29835.1"/>
    </source>
</evidence>
<dbReference type="RefSeq" id="WP_008511260.1">
    <property type="nucleotide sequence ID" value="NZ_CM001403.1"/>
</dbReference>
<accession>H1Y5Q9</accession>
<name>H1Y5Q9_9SPHI</name>
<dbReference type="STRING" id="714943.Mucpa_5767"/>
<protein>
    <submittedName>
        <fullName evidence="1">Uncharacterized protein</fullName>
    </submittedName>
</protein>
<dbReference type="OrthoDB" id="886540at2"/>
<keyword evidence="2" id="KW-1185">Reference proteome</keyword>
<dbReference type="HOGENOM" id="CLU_198879_0_0_10"/>
<dbReference type="AlphaFoldDB" id="H1Y5Q9"/>
<dbReference type="EMBL" id="CM001403">
    <property type="protein sequence ID" value="EHQ29835.1"/>
    <property type="molecule type" value="Genomic_DNA"/>
</dbReference>
<dbReference type="Proteomes" id="UP000002774">
    <property type="component" value="Chromosome"/>
</dbReference>
<reference evidence="1" key="1">
    <citation type="submission" date="2011-09" db="EMBL/GenBank/DDBJ databases">
        <title>The permanent draft genome of Mucilaginibacter paludis DSM 18603.</title>
        <authorList>
            <consortium name="US DOE Joint Genome Institute (JGI-PGF)"/>
            <person name="Lucas S."/>
            <person name="Han J."/>
            <person name="Lapidus A."/>
            <person name="Bruce D."/>
            <person name="Goodwin L."/>
            <person name="Pitluck S."/>
            <person name="Peters L."/>
            <person name="Kyrpides N."/>
            <person name="Mavromatis K."/>
            <person name="Ivanova N."/>
            <person name="Mikhailova N."/>
            <person name="Held B."/>
            <person name="Detter J.C."/>
            <person name="Tapia R."/>
            <person name="Han C."/>
            <person name="Land M."/>
            <person name="Hauser L."/>
            <person name="Markowitz V."/>
            <person name="Cheng J.-F."/>
            <person name="Hugenholtz P."/>
            <person name="Woyke T."/>
            <person name="Wu D."/>
            <person name="Tindall B."/>
            <person name="Brambilla E."/>
            <person name="Klenk H.-P."/>
            <person name="Eisen J.A."/>
        </authorList>
    </citation>
    <scope>NUCLEOTIDE SEQUENCE [LARGE SCALE GENOMIC DNA]</scope>
    <source>
        <strain evidence="1">DSM 18603</strain>
    </source>
</reference>
<evidence type="ECO:0000313" key="2">
    <source>
        <dbReference type="Proteomes" id="UP000002774"/>
    </source>
</evidence>
<proteinExistence type="predicted"/>
<sequence>MKLVIDIADNKADSFMEVLKSFSYVKAKPLSAPDAAVLEELTHIKKAFKLADKVKAGKIKSRPASELLNEL</sequence>
<organism evidence="1 2">
    <name type="scientific">Mucilaginibacter paludis DSM 18603</name>
    <dbReference type="NCBI Taxonomy" id="714943"/>
    <lineage>
        <taxon>Bacteria</taxon>
        <taxon>Pseudomonadati</taxon>
        <taxon>Bacteroidota</taxon>
        <taxon>Sphingobacteriia</taxon>
        <taxon>Sphingobacteriales</taxon>
        <taxon>Sphingobacteriaceae</taxon>
        <taxon>Mucilaginibacter</taxon>
    </lineage>
</organism>
<gene>
    <name evidence="1" type="ORF">Mucpa_5767</name>
</gene>